<feature type="signal peptide" evidence="1">
    <location>
        <begin position="1"/>
        <end position="25"/>
    </location>
</feature>
<evidence type="ECO:0008006" key="4">
    <source>
        <dbReference type="Google" id="ProtNLM"/>
    </source>
</evidence>
<keyword evidence="3" id="KW-1185">Reference proteome</keyword>
<comment type="caution">
    <text evidence="2">The sequence shown here is derived from an EMBL/GenBank/DDBJ whole genome shotgun (WGS) entry which is preliminary data.</text>
</comment>
<dbReference type="EMBL" id="VWPK01000052">
    <property type="protein sequence ID" value="KAA5609353.1"/>
    <property type="molecule type" value="Genomic_DNA"/>
</dbReference>
<keyword evidence="1" id="KW-0732">Signal</keyword>
<accession>A0A5M6IM33</accession>
<organism evidence="2 3">
    <name type="scientific">Rhodovastum atsumiense</name>
    <dbReference type="NCBI Taxonomy" id="504468"/>
    <lineage>
        <taxon>Bacteria</taxon>
        <taxon>Pseudomonadati</taxon>
        <taxon>Pseudomonadota</taxon>
        <taxon>Alphaproteobacteria</taxon>
        <taxon>Acetobacterales</taxon>
        <taxon>Acetobacteraceae</taxon>
        <taxon>Rhodovastum</taxon>
    </lineage>
</organism>
<proteinExistence type="predicted"/>
<evidence type="ECO:0000256" key="1">
    <source>
        <dbReference type="SAM" id="SignalP"/>
    </source>
</evidence>
<protein>
    <recommendedName>
        <fullName evidence="4">SRPBCC family protein</fullName>
    </recommendedName>
</protein>
<name>A0A5M6IM33_9PROT</name>
<reference evidence="2 3" key="1">
    <citation type="submission" date="2019-09" db="EMBL/GenBank/DDBJ databases">
        <title>Genome sequence of Rhodovastum atsumiense, a diverse member of the Acetobacteraceae family of non-sulfur purple photosynthetic bacteria.</title>
        <authorList>
            <person name="Meyer T."/>
            <person name="Kyndt J."/>
        </authorList>
    </citation>
    <scope>NUCLEOTIDE SEQUENCE [LARGE SCALE GENOMIC DNA]</scope>
    <source>
        <strain evidence="2 3">DSM 21279</strain>
    </source>
</reference>
<sequence length="213" mass="22850">MRTTRRMLLASALLPVMPRMGIASGNDPAEVEIAGLRVPAARARVLCRFPLGGVEAACLAFAADRPEAIRDLLAVAAPGRLVALETLSWRGEDGSRMATRVSAVPDGRHLRLERTLRIPAGRAVQRESWTDYLVWRNDAPMEDAPVRPVLPGTWQAMFSLLRARTRTMLVQGGLVQGGLAQAGGLSGRLVAACPAPEFRPCRSPGAARLCPGL</sequence>
<dbReference type="AlphaFoldDB" id="A0A5M6IM33"/>
<dbReference type="Proteomes" id="UP000325255">
    <property type="component" value="Unassembled WGS sequence"/>
</dbReference>
<gene>
    <name evidence="2" type="ORF">F1189_24460</name>
</gene>
<evidence type="ECO:0000313" key="2">
    <source>
        <dbReference type="EMBL" id="KAA5609353.1"/>
    </source>
</evidence>
<feature type="chain" id="PRO_5024430092" description="SRPBCC family protein" evidence="1">
    <location>
        <begin position="26"/>
        <end position="213"/>
    </location>
</feature>
<dbReference type="RefSeq" id="WP_150043775.1">
    <property type="nucleotide sequence ID" value="NZ_OW485601.1"/>
</dbReference>
<evidence type="ECO:0000313" key="3">
    <source>
        <dbReference type="Proteomes" id="UP000325255"/>
    </source>
</evidence>